<dbReference type="RefSeq" id="XP_002959089.1">
    <property type="nucleotide sequence ID" value="XM_002959043.1"/>
</dbReference>
<reference evidence="2 3" key="1">
    <citation type="journal article" date="2010" name="Science">
        <title>Genomic analysis of organismal complexity in the multicellular green alga Volvox carteri.</title>
        <authorList>
            <person name="Prochnik S.E."/>
            <person name="Umen J."/>
            <person name="Nedelcu A.M."/>
            <person name="Hallmann A."/>
            <person name="Miller S.M."/>
            <person name="Nishii I."/>
            <person name="Ferris P."/>
            <person name="Kuo A."/>
            <person name="Mitros T."/>
            <person name="Fritz-Laylin L.K."/>
            <person name="Hellsten U."/>
            <person name="Chapman J."/>
            <person name="Simakov O."/>
            <person name="Rensing S.A."/>
            <person name="Terry A."/>
            <person name="Pangilinan J."/>
            <person name="Kapitonov V."/>
            <person name="Jurka J."/>
            <person name="Salamov A."/>
            <person name="Shapiro H."/>
            <person name="Schmutz J."/>
            <person name="Grimwood J."/>
            <person name="Lindquist E."/>
            <person name="Lucas S."/>
            <person name="Grigoriev I.V."/>
            <person name="Schmitt R."/>
            <person name="Kirk D."/>
            <person name="Rokhsar D.S."/>
        </authorList>
    </citation>
    <scope>NUCLEOTIDE SEQUENCE [LARGE SCALE GENOMIC DNA]</scope>
    <source>
        <strain evidence="3">f. Nagariensis / Eve</strain>
    </source>
</reference>
<evidence type="ECO:0000256" key="1">
    <source>
        <dbReference type="SAM" id="SignalP"/>
    </source>
</evidence>
<dbReference type="Proteomes" id="UP000001058">
    <property type="component" value="Unassembled WGS sequence"/>
</dbReference>
<proteinExistence type="predicted"/>
<feature type="chain" id="PRO_5012180988" evidence="1">
    <location>
        <begin position="16"/>
        <end position="217"/>
    </location>
</feature>
<accession>D8UKA3</accession>
<feature type="signal peptide" evidence="1">
    <location>
        <begin position="1"/>
        <end position="15"/>
    </location>
</feature>
<sequence>MTWAFMSCMTLQVMSQPLPSRVPRCLIIIFWTRLKMAPRKYSRTTRQQGPGNAAPADPCCWASLLDDSLEEMDKYKSAGGHMSYLNKYNLADKTIGCYLVGGSKDKPSTPSVLGAGLVLSDMASIYYGRLLYTLCSNLQHIIWPFLQLITQLDPVLLIFLVVQASVSIEDTIEILVIGKMKGLHHRANTRGKTWSWMGFPVMDLVMDAVMDPVIICH</sequence>
<dbReference type="InParanoid" id="D8UKA3"/>
<protein>
    <submittedName>
        <fullName evidence="2">Uncharacterized protein</fullName>
    </submittedName>
</protein>
<keyword evidence="3" id="KW-1185">Reference proteome</keyword>
<gene>
    <name evidence="2" type="ORF">VOLCADRAFT_100478</name>
</gene>
<dbReference type="KEGG" id="vcn:VOLCADRAFT_100478"/>
<keyword evidence="1" id="KW-0732">Signal</keyword>
<dbReference type="EMBL" id="GL378441">
    <property type="protein sequence ID" value="EFJ39852.1"/>
    <property type="molecule type" value="Genomic_DNA"/>
</dbReference>
<evidence type="ECO:0000313" key="3">
    <source>
        <dbReference type="Proteomes" id="UP000001058"/>
    </source>
</evidence>
<organism evidence="3">
    <name type="scientific">Volvox carteri f. nagariensis</name>
    <dbReference type="NCBI Taxonomy" id="3068"/>
    <lineage>
        <taxon>Eukaryota</taxon>
        <taxon>Viridiplantae</taxon>
        <taxon>Chlorophyta</taxon>
        <taxon>core chlorophytes</taxon>
        <taxon>Chlorophyceae</taxon>
        <taxon>CS clade</taxon>
        <taxon>Chlamydomonadales</taxon>
        <taxon>Volvocaceae</taxon>
        <taxon>Volvox</taxon>
    </lineage>
</organism>
<name>D8UKA3_VOLCA</name>
<dbReference type="GeneID" id="9625913"/>
<dbReference type="AlphaFoldDB" id="D8UKA3"/>
<evidence type="ECO:0000313" key="2">
    <source>
        <dbReference type="EMBL" id="EFJ39852.1"/>
    </source>
</evidence>